<evidence type="ECO:0000256" key="3">
    <source>
        <dbReference type="ARBA" id="ARBA00023163"/>
    </source>
</evidence>
<dbReference type="InterPro" id="IPR013096">
    <property type="entry name" value="Cupin_2"/>
</dbReference>
<protein>
    <submittedName>
        <fullName evidence="5">Transcriptional regulator with cupin sensor, AraC family</fullName>
    </submittedName>
</protein>
<keyword evidence="6" id="KW-1185">Reference proteome</keyword>
<dbReference type="InterPro" id="IPR009057">
    <property type="entry name" value="Homeodomain-like_sf"/>
</dbReference>
<evidence type="ECO:0000256" key="1">
    <source>
        <dbReference type="ARBA" id="ARBA00023015"/>
    </source>
</evidence>
<keyword evidence="3" id="KW-0804">Transcription</keyword>
<evidence type="ECO:0000259" key="4">
    <source>
        <dbReference type="PROSITE" id="PS01124"/>
    </source>
</evidence>
<dbReference type="STRING" id="906968.Trebr_1560"/>
<feature type="domain" description="HTH araC/xylS-type" evidence="4">
    <location>
        <begin position="179"/>
        <end position="277"/>
    </location>
</feature>
<dbReference type="KEGG" id="tbe:Trebr_1560"/>
<evidence type="ECO:0000313" key="6">
    <source>
        <dbReference type="Proteomes" id="UP000006546"/>
    </source>
</evidence>
<accession>F4LPC1</accession>
<dbReference type="InterPro" id="IPR011051">
    <property type="entry name" value="RmlC_Cupin_sf"/>
</dbReference>
<gene>
    <name evidence="5" type="ordered locus">Trebr_1560</name>
</gene>
<dbReference type="eggNOG" id="COG2207">
    <property type="taxonomic scope" value="Bacteria"/>
</dbReference>
<dbReference type="SMART" id="SM00342">
    <property type="entry name" value="HTH_ARAC"/>
    <property type="match status" value="1"/>
</dbReference>
<dbReference type="Pfam" id="PF07883">
    <property type="entry name" value="Cupin_2"/>
    <property type="match status" value="1"/>
</dbReference>
<dbReference type="PROSITE" id="PS01124">
    <property type="entry name" value="HTH_ARAC_FAMILY_2"/>
    <property type="match status" value="1"/>
</dbReference>
<evidence type="ECO:0000313" key="5">
    <source>
        <dbReference type="EMBL" id="AEE16983.1"/>
    </source>
</evidence>
<dbReference type="InterPro" id="IPR018062">
    <property type="entry name" value="HTH_AraC-typ_CS"/>
</dbReference>
<dbReference type="InterPro" id="IPR014710">
    <property type="entry name" value="RmlC-like_jellyroll"/>
</dbReference>
<dbReference type="InterPro" id="IPR018060">
    <property type="entry name" value="HTH_AraC"/>
</dbReference>
<dbReference type="Proteomes" id="UP000006546">
    <property type="component" value="Chromosome"/>
</dbReference>
<keyword evidence="2" id="KW-0238">DNA-binding</keyword>
<name>F4LPC1_TREBD</name>
<dbReference type="HOGENOM" id="CLU_000445_88_3_12"/>
<dbReference type="GO" id="GO:0003700">
    <property type="term" value="F:DNA-binding transcription factor activity"/>
    <property type="evidence" value="ECO:0007669"/>
    <property type="project" value="InterPro"/>
</dbReference>
<dbReference type="SUPFAM" id="SSF51182">
    <property type="entry name" value="RmlC-like cupins"/>
    <property type="match status" value="1"/>
</dbReference>
<dbReference type="AlphaFoldDB" id="F4LPC1"/>
<dbReference type="EMBL" id="CP002696">
    <property type="protein sequence ID" value="AEE16983.1"/>
    <property type="molecule type" value="Genomic_DNA"/>
</dbReference>
<dbReference type="Gene3D" id="1.10.10.60">
    <property type="entry name" value="Homeodomain-like"/>
    <property type="match status" value="2"/>
</dbReference>
<dbReference type="SUPFAM" id="SSF46689">
    <property type="entry name" value="Homeodomain-like"/>
    <property type="match status" value="2"/>
</dbReference>
<sequence>MCIDETTLFSNRDHFSISLKKGGGSRVFEHHSHFQYEFFYILSGHITFEIAGKHFTACEGTIFFLNMAEDHCVYHVSPECTRYVCLISESLLADAVKNPRLHSIFINKNMHIIPAYTFGSHRKSAVTLFFSELLREFEKQDDLWDTQAAVLLNGILLLLYRENKDLFTSCDSDRKRCVLLLYNYIAENLAGDLCLDVLSRVCSLSKYHMTRLFKEVTGSGLKEYIISVRVSEAKNLLCCTDLPITGICERVGFMDVNHFIRTFKKHTATTPFRYRKRLNSL</sequence>
<dbReference type="Gene3D" id="2.60.120.10">
    <property type="entry name" value="Jelly Rolls"/>
    <property type="match status" value="1"/>
</dbReference>
<keyword evidence="1" id="KW-0805">Transcription regulation</keyword>
<organism evidence="5 6">
    <name type="scientific">Treponema brennaborense (strain DSM 12168 / CIP 105900 / DD5/3)</name>
    <dbReference type="NCBI Taxonomy" id="906968"/>
    <lineage>
        <taxon>Bacteria</taxon>
        <taxon>Pseudomonadati</taxon>
        <taxon>Spirochaetota</taxon>
        <taxon>Spirochaetia</taxon>
        <taxon>Spirochaetales</taxon>
        <taxon>Treponemataceae</taxon>
        <taxon>Treponema</taxon>
    </lineage>
</organism>
<dbReference type="Pfam" id="PF12833">
    <property type="entry name" value="HTH_18"/>
    <property type="match status" value="1"/>
</dbReference>
<proteinExistence type="predicted"/>
<dbReference type="GO" id="GO:0043565">
    <property type="term" value="F:sequence-specific DNA binding"/>
    <property type="evidence" value="ECO:0007669"/>
    <property type="project" value="InterPro"/>
</dbReference>
<dbReference type="PANTHER" id="PTHR43280">
    <property type="entry name" value="ARAC-FAMILY TRANSCRIPTIONAL REGULATOR"/>
    <property type="match status" value="1"/>
</dbReference>
<dbReference type="PROSITE" id="PS00041">
    <property type="entry name" value="HTH_ARAC_FAMILY_1"/>
    <property type="match status" value="1"/>
</dbReference>
<evidence type="ECO:0000256" key="2">
    <source>
        <dbReference type="ARBA" id="ARBA00023125"/>
    </source>
</evidence>
<reference evidence="6" key="1">
    <citation type="submission" date="2011-04" db="EMBL/GenBank/DDBJ databases">
        <title>The complete genome of Treponema brennaborense DSM 12168.</title>
        <authorList>
            <person name="Lucas S."/>
            <person name="Han J."/>
            <person name="Lapidus A."/>
            <person name="Bruce D."/>
            <person name="Goodwin L."/>
            <person name="Pitluck S."/>
            <person name="Peters L."/>
            <person name="Kyrpides N."/>
            <person name="Mavromatis K."/>
            <person name="Ivanova N."/>
            <person name="Mikhailova N."/>
            <person name="Pagani I."/>
            <person name="Teshima H."/>
            <person name="Detter J.C."/>
            <person name="Tapia R."/>
            <person name="Han C."/>
            <person name="Land M."/>
            <person name="Hauser L."/>
            <person name="Markowitz V."/>
            <person name="Cheng J.-F."/>
            <person name="Hugenholtz P."/>
            <person name="Woyke T."/>
            <person name="Wu D."/>
            <person name="Gronow S."/>
            <person name="Wellnitz S."/>
            <person name="Brambilla E."/>
            <person name="Klenk H.-P."/>
            <person name="Eisen J.A."/>
        </authorList>
    </citation>
    <scope>NUCLEOTIDE SEQUENCE [LARGE SCALE GENOMIC DNA]</scope>
    <source>
        <strain evidence="6">DSM 12168 / CIP 105900 / DD5/3</strain>
    </source>
</reference>
<dbReference type="PANTHER" id="PTHR43280:SF2">
    <property type="entry name" value="HTH-TYPE TRANSCRIPTIONAL REGULATOR EXSA"/>
    <property type="match status" value="1"/>
</dbReference>